<dbReference type="EMBL" id="CP099419">
    <property type="protein sequence ID" value="USW48984.1"/>
    <property type="molecule type" value="Genomic_DNA"/>
</dbReference>
<keyword evidence="2" id="KW-1185">Reference proteome</keyword>
<sequence>MAADPQKTFDGMSTTDVMAQIKANAAVLFPHRCKIDKHWDPQNAFAVITIQHNATKIQAQLVCWEGDLPIALAESIGEETALRAYKSLLQSLSYAIGKQKLHLFEVIQSPNDCGKGRIALDEYEAAT</sequence>
<accession>A0A9Q9AJF0</accession>
<name>A0A9Q9AJF0_9PEZI</name>
<reference evidence="1" key="1">
    <citation type="submission" date="2022-06" db="EMBL/GenBank/DDBJ databases">
        <title>Complete genome sequences of two strains of the flax pathogen Septoria linicola.</title>
        <authorList>
            <person name="Lapalu N."/>
            <person name="Simon A."/>
            <person name="Demenou B."/>
            <person name="Paumier D."/>
            <person name="Guillot M.-P."/>
            <person name="Gout L."/>
            <person name="Valade R."/>
        </authorList>
    </citation>
    <scope>NUCLEOTIDE SEQUENCE</scope>
    <source>
        <strain evidence="1">SE15195</strain>
    </source>
</reference>
<gene>
    <name evidence="1" type="ORF">Slin15195_G023030</name>
</gene>
<evidence type="ECO:0000313" key="2">
    <source>
        <dbReference type="Proteomes" id="UP001056384"/>
    </source>
</evidence>
<evidence type="ECO:0000313" key="1">
    <source>
        <dbReference type="EMBL" id="USW48984.1"/>
    </source>
</evidence>
<organism evidence="1 2">
    <name type="scientific">Septoria linicola</name>
    <dbReference type="NCBI Taxonomy" id="215465"/>
    <lineage>
        <taxon>Eukaryota</taxon>
        <taxon>Fungi</taxon>
        <taxon>Dikarya</taxon>
        <taxon>Ascomycota</taxon>
        <taxon>Pezizomycotina</taxon>
        <taxon>Dothideomycetes</taxon>
        <taxon>Dothideomycetidae</taxon>
        <taxon>Mycosphaerellales</taxon>
        <taxon>Mycosphaerellaceae</taxon>
        <taxon>Septoria</taxon>
    </lineage>
</organism>
<proteinExistence type="predicted"/>
<protein>
    <submittedName>
        <fullName evidence="1">Uncharacterized protein</fullName>
    </submittedName>
</protein>
<dbReference type="AlphaFoldDB" id="A0A9Q9AJF0"/>
<dbReference type="Proteomes" id="UP001056384">
    <property type="component" value="Chromosome 2"/>
</dbReference>